<sequence length="357" mass="40800">MIRLPFFRYTPIGIDIGSKSIKMVQFSKDYASIQEAVSIDLPDGASPEQDFDAYLDMLGKTLQRARVSRNFRGHDAILCVHQRDLFLHNIRVNKNEPKALANVVQQEAADRIPYSMLDAEIRFVESSDLRQGEQTLREVIIMACFRPRLEALLEMCEKSGFRPVSVDVEPMAILRAFTKQYRRESDEQDRVLYVHVGYSNTAVIIAEGTQILFVKYLNVGGRHFDEAVSRQLDMSMADAVNLRRHNADRRRSQQMPEVERSVLNAMRDELERLHQELSMCIRYHSVTFRGRPLMRIVLCGGEATESLRSELERVTSIETELGDPLRLYEAPQVFGRHGQWDVAIGLAARQLGGAKEA</sequence>
<dbReference type="RefSeq" id="WP_105329957.1">
    <property type="nucleotide sequence ID" value="NZ_PUHY01000010.1"/>
</dbReference>
<protein>
    <recommendedName>
        <fullName evidence="3">Pilus assembly protein PilM</fullName>
    </recommendedName>
</protein>
<name>A0A2S8FPZ2_9BACT</name>
<dbReference type="Gene3D" id="3.30.420.40">
    <property type="match status" value="2"/>
</dbReference>
<dbReference type="SUPFAM" id="SSF53067">
    <property type="entry name" value="Actin-like ATPase domain"/>
    <property type="match status" value="2"/>
</dbReference>
<dbReference type="InterPro" id="IPR050696">
    <property type="entry name" value="FtsA/MreB"/>
</dbReference>
<dbReference type="AlphaFoldDB" id="A0A2S8FPZ2"/>
<dbReference type="EMBL" id="PUHY01000010">
    <property type="protein sequence ID" value="PQO34228.1"/>
    <property type="molecule type" value="Genomic_DNA"/>
</dbReference>
<comment type="caution">
    <text evidence="1">The sequence shown here is derived from an EMBL/GenBank/DDBJ whole genome shotgun (WGS) entry which is preliminary data.</text>
</comment>
<gene>
    <name evidence="1" type="ORF">C5Y83_11885</name>
</gene>
<dbReference type="PANTHER" id="PTHR32432">
    <property type="entry name" value="CELL DIVISION PROTEIN FTSA-RELATED"/>
    <property type="match status" value="1"/>
</dbReference>
<evidence type="ECO:0008006" key="3">
    <source>
        <dbReference type="Google" id="ProtNLM"/>
    </source>
</evidence>
<dbReference type="OrthoDB" id="208962at2"/>
<evidence type="ECO:0000313" key="2">
    <source>
        <dbReference type="Proteomes" id="UP000238322"/>
    </source>
</evidence>
<organism evidence="1 2">
    <name type="scientific">Blastopirellula marina</name>
    <dbReference type="NCBI Taxonomy" id="124"/>
    <lineage>
        <taxon>Bacteria</taxon>
        <taxon>Pseudomonadati</taxon>
        <taxon>Planctomycetota</taxon>
        <taxon>Planctomycetia</taxon>
        <taxon>Pirellulales</taxon>
        <taxon>Pirellulaceae</taxon>
        <taxon>Blastopirellula</taxon>
    </lineage>
</organism>
<dbReference type="InterPro" id="IPR043129">
    <property type="entry name" value="ATPase_NBD"/>
</dbReference>
<dbReference type="InterPro" id="IPR005883">
    <property type="entry name" value="PilM"/>
</dbReference>
<dbReference type="Proteomes" id="UP000238322">
    <property type="component" value="Unassembled WGS sequence"/>
</dbReference>
<proteinExistence type="predicted"/>
<dbReference type="CDD" id="cd24049">
    <property type="entry name" value="ASKHA_NBD_PilM"/>
    <property type="match status" value="1"/>
</dbReference>
<accession>A0A2S8FPZ2</accession>
<evidence type="ECO:0000313" key="1">
    <source>
        <dbReference type="EMBL" id="PQO34228.1"/>
    </source>
</evidence>
<reference evidence="1 2" key="1">
    <citation type="submission" date="2018-02" db="EMBL/GenBank/DDBJ databases">
        <title>Comparative genomes isolates from brazilian mangrove.</title>
        <authorList>
            <person name="Araujo J.E."/>
            <person name="Taketani R.G."/>
            <person name="Silva M.C.P."/>
            <person name="Loureco M.V."/>
            <person name="Andreote F.D."/>
        </authorList>
    </citation>
    <scope>NUCLEOTIDE SEQUENCE [LARGE SCALE GENOMIC DNA]</scope>
    <source>
        <strain evidence="1 2">Hex-1 MGV</strain>
    </source>
</reference>
<dbReference type="Pfam" id="PF11104">
    <property type="entry name" value="PilM_2"/>
    <property type="match status" value="1"/>
</dbReference>
<dbReference type="Gene3D" id="3.30.1490.300">
    <property type="match status" value="1"/>
</dbReference>
<dbReference type="PANTHER" id="PTHR32432:SF3">
    <property type="entry name" value="ETHANOLAMINE UTILIZATION PROTEIN EUTJ"/>
    <property type="match status" value="1"/>
</dbReference>